<reference evidence="2 3" key="1">
    <citation type="submission" date="2014-08" db="EMBL/GenBank/DDBJ databases">
        <title>Genomic and Phenotypic Diversity of Colwellia psychrerythraea strains from Disparate Marine Basins.</title>
        <authorList>
            <person name="Techtmann S.M."/>
            <person name="Stelling S.C."/>
            <person name="Utturkar S.M."/>
            <person name="Alshibli N."/>
            <person name="Harris A."/>
            <person name="Brown S.D."/>
            <person name="Hazen T.C."/>
        </authorList>
    </citation>
    <scope>NUCLEOTIDE SEQUENCE [LARGE SCALE GENOMIC DNA]</scope>
    <source>
        <strain evidence="2 3">GAB14E</strain>
    </source>
</reference>
<gene>
    <name evidence="2" type="ORF">GAB14E_3484</name>
</gene>
<dbReference type="OrthoDB" id="5764299at2"/>
<dbReference type="PATRIC" id="fig|28229.3.peg.3402"/>
<evidence type="ECO:0000313" key="3">
    <source>
        <dbReference type="Proteomes" id="UP000029868"/>
    </source>
</evidence>
<evidence type="ECO:0000313" key="2">
    <source>
        <dbReference type="EMBL" id="KGJ90678.1"/>
    </source>
</evidence>
<feature type="chain" id="PRO_5001949166" description="Solute-binding protein family 3/N-terminal domain-containing protein" evidence="1">
    <location>
        <begin position="23"/>
        <end position="301"/>
    </location>
</feature>
<dbReference type="EMBL" id="JQEC01000045">
    <property type="protein sequence ID" value="KGJ90678.1"/>
    <property type="molecule type" value="Genomic_DNA"/>
</dbReference>
<name>A0A099KM41_COLPS</name>
<dbReference type="Proteomes" id="UP000029868">
    <property type="component" value="Unassembled WGS sequence"/>
</dbReference>
<comment type="caution">
    <text evidence="2">The sequence shown here is derived from an EMBL/GenBank/DDBJ whole genome shotgun (WGS) entry which is preliminary data.</text>
</comment>
<feature type="signal peptide" evidence="1">
    <location>
        <begin position="1"/>
        <end position="22"/>
    </location>
</feature>
<dbReference type="RefSeq" id="WP_033083392.1">
    <property type="nucleotide sequence ID" value="NZ_JQEC01000045.1"/>
</dbReference>
<evidence type="ECO:0000256" key="1">
    <source>
        <dbReference type="SAM" id="SignalP"/>
    </source>
</evidence>
<dbReference type="AlphaFoldDB" id="A0A099KM41"/>
<dbReference type="SUPFAM" id="SSF53850">
    <property type="entry name" value="Periplasmic binding protein-like II"/>
    <property type="match status" value="1"/>
</dbReference>
<sequence>MLLLLRYFCLCLITLLATTTLPFEQISPPSAANNPKIIWIIEDTFEWQDYINKIYKTTSQETATIIMRGLGELGYQLEFVKATGDRAERMLHNEVSACISSRIKNTTREKFSIFSQPHEIYLGQQLYRVTQALPLNDNVLNNQGEIISLARLFAHYPEQVLAIGSGVSYGVRIDQQIAKLSNSNIFIRAGANRIESLMNMLLKNRIDYIISYPQDINIINQDAVHLESYTIADSPLYFIGHVSCSKTASGQKIIDSINGILQQAYLSDELYFAHEKWLLTGDLPKLRKYYQEVFHFLPKAN</sequence>
<protein>
    <recommendedName>
        <fullName evidence="4">Solute-binding protein family 3/N-terminal domain-containing protein</fullName>
    </recommendedName>
</protein>
<organism evidence="2 3">
    <name type="scientific">Colwellia psychrerythraea</name>
    <name type="common">Vibrio psychroerythus</name>
    <dbReference type="NCBI Taxonomy" id="28229"/>
    <lineage>
        <taxon>Bacteria</taxon>
        <taxon>Pseudomonadati</taxon>
        <taxon>Pseudomonadota</taxon>
        <taxon>Gammaproteobacteria</taxon>
        <taxon>Alteromonadales</taxon>
        <taxon>Colwelliaceae</taxon>
        <taxon>Colwellia</taxon>
    </lineage>
</organism>
<accession>A0A099KM41</accession>
<keyword evidence="1" id="KW-0732">Signal</keyword>
<evidence type="ECO:0008006" key="4">
    <source>
        <dbReference type="Google" id="ProtNLM"/>
    </source>
</evidence>
<proteinExistence type="predicted"/>